<organism evidence="1 2">
    <name type="scientific">Argiope bruennichi</name>
    <name type="common">Wasp spider</name>
    <name type="synonym">Aranea bruennichi</name>
    <dbReference type="NCBI Taxonomy" id="94029"/>
    <lineage>
        <taxon>Eukaryota</taxon>
        <taxon>Metazoa</taxon>
        <taxon>Ecdysozoa</taxon>
        <taxon>Arthropoda</taxon>
        <taxon>Chelicerata</taxon>
        <taxon>Arachnida</taxon>
        <taxon>Araneae</taxon>
        <taxon>Araneomorphae</taxon>
        <taxon>Entelegynae</taxon>
        <taxon>Araneoidea</taxon>
        <taxon>Araneidae</taxon>
        <taxon>Argiope</taxon>
    </lineage>
</organism>
<dbReference type="Proteomes" id="UP000807504">
    <property type="component" value="Unassembled WGS sequence"/>
</dbReference>
<dbReference type="AlphaFoldDB" id="A0A8T0FID1"/>
<reference evidence="1" key="2">
    <citation type="submission" date="2020-06" db="EMBL/GenBank/DDBJ databases">
        <authorList>
            <person name="Sheffer M."/>
        </authorList>
    </citation>
    <scope>NUCLEOTIDE SEQUENCE</scope>
</reference>
<reference evidence="1" key="1">
    <citation type="journal article" date="2020" name="bioRxiv">
        <title>Chromosome-level reference genome of the European wasp spider Argiope bruennichi: a resource for studies on range expansion and evolutionary adaptation.</title>
        <authorList>
            <person name="Sheffer M.M."/>
            <person name="Hoppe A."/>
            <person name="Krehenwinkel H."/>
            <person name="Uhl G."/>
            <person name="Kuss A.W."/>
            <person name="Jensen L."/>
            <person name="Jensen C."/>
            <person name="Gillespie R.G."/>
            <person name="Hoff K.J."/>
            <person name="Prost S."/>
        </authorList>
    </citation>
    <scope>NUCLEOTIDE SEQUENCE</scope>
</reference>
<evidence type="ECO:0000313" key="1">
    <source>
        <dbReference type="EMBL" id="KAF8791014.1"/>
    </source>
</evidence>
<accession>A0A8T0FID1</accession>
<proteinExistence type="predicted"/>
<comment type="caution">
    <text evidence="1">The sequence shown here is derived from an EMBL/GenBank/DDBJ whole genome shotgun (WGS) entry which is preliminary data.</text>
</comment>
<evidence type="ECO:0000313" key="2">
    <source>
        <dbReference type="Proteomes" id="UP000807504"/>
    </source>
</evidence>
<dbReference type="EMBL" id="JABXBU010000011">
    <property type="protein sequence ID" value="KAF8791014.1"/>
    <property type="molecule type" value="Genomic_DNA"/>
</dbReference>
<sequence length="292" mass="34392">MGLHSAVAHWRMSHPLLHTSDDFPELLFFKTDGTVDRIKTVQQLVLKEEINIEQRFDLACSYFLGNTINTLWAEMKKSGKAAKSLTAYNPVSRFWVRRMRHKYRVPWIYAVQLHLDLPDDEFLSSPTPRFSAFFPFLRPKNRVKFLISLMKTTPDDFLLCLYGATKEEELQILEMDTPKLLCLYLDWPLQSFFLEIVEKLWNFIDSSLFKAVLEIIYSYSMSRKDFDYGKLYMDFWERSPNNLKEEANACPIFCNKLKLYCDSIKKKRKGDFDKVTGSKGKDMNYLLISSMQ</sequence>
<protein>
    <submittedName>
        <fullName evidence="1">Uncharacterized protein</fullName>
    </submittedName>
</protein>
<name>A0A8T0FID1_ARGBR</name>
<gene>
    <name evidence="1" type="ORF">HNY73_005951</name>
</gene>
<keyword evidence="2" id="KW-1185">Reference proteome</keyword>